<feature type="chain" id="PRO_5019381954" description="Lipoprotein" evidence="2">
    <location>
        <begin position="21"/>
        <end position="124"/>
    </location>
</feature>
<reference evidence="3 4" key="1">
    <citation type="submission" date="2019-01" db="EMBL/GenBank/DDBJ databases">
        <title>Sinorhodobacter populi sp. nov. isolated from the symptomatic bark tissue of Populus euramericana canker.</title>
        <authorList>
            <person name="Xu G."/>
        </authorList>
    </citation>
    <scope>NUCLEOTIDE SEQUENCE [LARGE SCALE GENOMIC DNA]</scope>
    <source>
        <strain evidence="3 4">2D-5</strain>
    </source>
</reference>
<accession>A0A443IT09</accession>
<evidence type="ECO:0000256" key="2">
    <source>
        <dbReference type="SAM" id="SignalP"/>
    </source>
</evidence>
<keyword evidence="2" id="KW-0732">Signal</keyword>
<feature type="signal peptide" evidence="2">
    <location>
        <begin position="1"/>
        <end position="20"/>
    </location>
</feature>
<feature type="region of interest" description="Disordered" evidence="1">
    <location>
        <begin position="105"/>
        <end position="124"/>
    </location>
</feature>
<organism evidence="3 4">
    <name type="scientific">Paenirhodobacter populi</name>
    <dbReference type="NCBI Taxonomy" id="2306993"/>
    <lineage>
        <taxon>Bacteria</taxon>
        <taxon>Pseudomonadati</taxon>
        <taxon>Pseudomonadota</taxon>
        <taxon>Alphaproteobacteria</taxon>
        <taxon>Rhodobacterales</taxon>
        <taxon>Rhodobacter group</taxon>
        <taxon>Paenirhodobacter</taxon>
    </lineage>
</organism>
<evidence type="ECO:0000313" key="3">
    <source>
        <dbReference type="EMBL" id="RWR10495.1"/>
    </source>
</evidence>
<dbReference type="PROSITE" id="PS51257">
    <property type="entry name" value="PROKAR_LIPOPROTEIN"/>
    <property type="match status" value="1"/>
</dbReference>
<reference evidence="3 4" key="2">
    <citation type="submission" date="2019-01" db="EMBL/GenBank/DDBJ databases">
        <authorList>
            <person name="Li Y."/>
        </authorList>
    </citation>
    <scope>NUCLEOTIDE SEQUENCE [LARGE SCALE GENOMIC DNA]</scope>
    <source>
        <strain evidence="3 4">2D-5</strain>
    </source>
</reference>
<name>A0A443IT09_9RHOB</name>
<gene>
    <name evidence="3" type="ORF">D2T33_12635</name>
</gene>
<evidence type="ECO:0000256" key="1">
    <source>
        <dbReference type="SAM" id="MobiDB-lite"/>
    </source>
</evidence>
<proteinExistence type="predicted"/>
<dbReference type="Proteomes" id="UP000285710">
    <property type="component" value="Unassembled WGS sequence"/>
</dbReference>
<comment type="caution">
    <text evidence="3">The sequence shown here is derived from an EMBL/GenBank/DDBJ whole genome shotgun (WGS) entry which is preliminary data.</text>
</comment>
<dbReference type="EMBL" id="SAUW01000012">
    <property type="protein sequence ID" value="RWR10495.1"/>
    <property type="molecule type" value="Genomic_DNA"/>
</dbReference>
<keyword evidence="4" id="KW-1185">Reference proteome</keyword>
<sequence>MRLFPVFLALAGLAGCAALSYPPEPGRVSLSTERLTVHFVDGSSCSADIAREPSGRFADCGQVMDYAVDIQRPSFVAGTPLEPLFEPYGTITLIRPADGRRWFWRTPQEDRTAGNPGPGQARPR</sequence>
<evidence type="ECO:0008006" key="5">
    <source>
        <dbReference type="Google" id="ProtNLM"/>
    </source>
</evidence>
<dbReference type="AlphaFoldDB" id="A0A443IT09"/>
<dbReference type="RefSeq" id="WP_128270011.1">
    <property type="nucleotide sequence ID" value="NZ_SAUW01000012.1"/>
</dbReference>
<evidence type="ECO:0000313" key="4">
    <source>
        <dbReference type="Proteomes" id="UP000285710"/>
    </source>
</evidence>
<protein>
    <recommendedName>
        <fullName evidence="5">Lipoprotein</fullName>
    </recommendedName>
</protein>